<protein>
    <submittedName>
        <fullName evidence="1">Truncated envelope glycoprotein</fullName>
    </submittedName>
</protein>
<sequence length="12" mass="1497">MRVIKTQRPCQH</sequence>
<dbReference type="GO" id="GO:0019031">
    <property type="term" value="C:viral envelope"/>
    <property type="evidence" value="ECO:0007669"/>
    <property type="project" value="UniProtKB-KW"/>
</dbReference>
<dbReference type="EMBL" id="KR861265">
    <property type="protein sequence ID" value="AKN10752.1"/>
    <property type="molecule type" value="Genomic_DNA"/>
</dbReference>
<keyword evidence="1" id="KW-0261">Viral envelope protein</keyword>
<evidence type="ECO:0000313" key="1">
    <source>
        <dbReference type="EMBL" id="AKN10752.1"/>
    </source>
</evidence>
<organism evidence="1">
    <name type="scientific">Human immunodeficiency virus type 1</name>
    <name type="common">HIV-1</name>
    <dbReference type="NCBI Taxonomy" id="11676"/>
    <lineage>
        <taxon>Viruses</taxon>
        <taxon>Riboviria</taxon>
        <taxon>Pararnavirae</taxon>
        <taxon>Artverviricota</taxon>
        <taxon>Revtraviricetes</taxon>
        <taxon>Ortervirales</taxon>
        <taxon>Retroviridae</taxon>
        <taxon>Orthoretrovirinae</taxon>
        <taxon>Lentivirus</taxon>
        <taxon>Lentivirus humimdef1</taxon>
    </lineage>
</organism>
<keyword evidence="1" id="KW-0946">Virion</keyword>
<reference evidence="1" key="1">
    <citation type="journal article" date="2015" name="J. Clin. Microbiol.">
        <title>Long-Range HIV Genotyping Using Viral RNA and Proviral DNA for Analysis of HIV Drug Resistance and HIV Clustering.</title>
        <authorList>
            <person name="Novitsky V."/>
            <person name="Zahralban-Steele M."/>
            <person name="McLane M.F."/>
            <person name="Moyo S."/>
            <person name="van Widenfelt E."/>
            <person name="Gaseitsiwe S."/>
            <person name="Makhema J."/>
            <person name="Essex M."/>
        </authorList>
    </citation>
    <scope>NUCLEOTIDE SEQUENCE</scope>
    <source>
        <strain evidence="1">Bcpp_00103_amp2</strain>
    </source>
</reference>
<accession>A0A0H3YCV6</accession>
<organismHost>
    <name type="scientific">Homo sapiens</name>
    <name type="common">Human</name>
    <dbReference type="NCBI Taxonomy" id="9606"/>
</organismHost>
<gene>
    <name evidence="1" type="primary">vpu</name>
</gene>
<name>A0A0H3YCV6_HV1</name>
<proteinExistence type="predicted"/>